<feature type="domain" description="Schlafen AlbA-2" evidence="1">
    <location>
        <begin position="11"/>
        <end position="129"/>
    </location>
</feature>
<dbReference type="Gene3D" id="3.30.950.30">
    <property type="entry name" value="Schlafen, AAA domain"/>
    <property type="match status" value="1"/>
</dbReference>
<comment type="caution">
    <text evidence="2">The sequence shown here is derived from an EMBL/GenBank/DDBJ whole genome shotgun (WGS) entry which is preliminary data.</text>
</comment>
<organism evidence="2">
    <name type="scientific">bioreactor metagenome</name>
    <dbReference type="NCBI Taxonomy" id="1076179"/>
    <lineage>
        <taxon>unclassified sequences</taxon>
        <taxon>metagenomes</taxon>
        <taxon>ecological metagenomes</taxon>
    </lineage>
</organism>
<name>A0A644VTE4_9ZZZZ</name>
<dbReference type="InterPro" id="IPR038461">
    <property type="entry name" value="Schlafen_AlbA_2_dom_sf"/>
</dbReference>
<reference evidence="2" key="1">
    <citation type="submission" date="2019-08" db="EMBL/GenBank/DDBJ databases">
        <authorList>
            <person name="Kucharzyk K."/>
            <person name="Murdoch R.W."/>
            <person name="Higgins S."/>
            <person name="Loffler F."/>
        </authorList>
    </citation>
    <scope>NUCLEOTIDE SEQUENCE</scope>
</reference>
<dbReference type="PANTHER" id="PTHR30595">
    <property type="entry name" value="GLPR-RELATED TRANSCRIPTIONAL REPRESSOR"/>
    <property type="match status" value="1"/>
</dbReference>
<gene>
    <name evidence="2" type="ORF">SDC9_40644</name>
</gene>
<dbReference type="AlphaFoldDB" id="A0A644VTE4"/>
<evidence type="ECO:0000313" key="2">
    <source>
        <dbReference type="EMBL" id="MPL94490.1"/>
    </source>
</evidence>
<proteinExistence type="predicted"/>
<protein>
    <recommendedName>
        <fullName evidence="1">Schlafen AlbA-2 domain-containing protein</fullName>
    </recommendedName>
</protein>
<dbReference type="InterPro" id="IPR007421">
    <property type="entry name" value="Schlafen_AlbA_2_dom"/>
</dbReference>
<dbReference type="EMBL" id="VSSQ01000430">
    <property type="protein sequence ID" value="MPL94490.1"/>
    <property type="molecule type" value="Genomic_DNA"/>
</dbReference>
<sequence>MTIKELIKQPEGRRLEFKSELPENADLAKTIVAFANDAGGELYIGVRNNPREVVSVAEDELMAIEEKVSSIIYDRCYPAILPEITFLTDEDKHLIKVSVYRGSTPPYYLKDKSKLQGNYIRVGSTNRLADERCQSSHFV</sequence>
<evidence type="ECO:0000259" key="1">
    <source>
        <dbReference type="Pfam" id="PF04326"/>
    </source>
</evidence>
<accession>A0A644VTE4</accession>
<dbReference type="PANTHER" id="PTHR30595:SF6">
    <property type="entry name" value="SCHLAFEN ALBA-2 DOMAIN-CONTAINING PROTEIN"/>
    <property type="match status" value="1"/>
</dbReference>
<dbReference type="Pfam" id="PF04326">
    <property type="entry name" value="SLFN_AlbA_2"/>
    <property type="match status" value="1"/>
</dbReference>